<sequence>MNTDTLRVPGKLSYLGSNMSRPTSDAELDIDSDVSLDFEAAREMFGNQDRPALSDQDPELLESEKALEFLGRFDELRKKVASINSNMLTPDYVKLIFEHAIVDTITYQKAELHSFKFTLSELRDMLLEEQLREDQIMRGGSSLSVFRSRVATTRGRGKGRTERGGKNRYIPGKAKSFVTRPVSNLSKHLNLKLFCAYCKRRGHEIKTCFRKNKVCFNCEKSDKHFASDCPFPHKNYEPRQHVSSTSRNIKSRADEPPIRTKASSRINKPKVFRMPAGQAQKLSEKFASCSDSVFAVVGPANSDDEVWVTMGAEEEHHASSINFVSETSGTGQAFQLSEGDMEPWE</sequence>
<name>A0A8S9XLU8_APOLU</name>
<dbReference type="Gene3D" id="4.10.60.10">
    <property type="entry name" value="Zinc finger, CCHC-type"/>
    <property type="match status" value="1"/>
</dbReference>
<reference evidence="1" key="1">
    <citation type="journal article" date="2021" name="Mol. Ecol. Resour.">
        <title>Apolygus lucorum genome provides insights into omnivorousness and mesophyll feeding.</title>
        <authorList>
            <person name="Liu Y."/>
            <person name="Liu H."/>
            <person name="Wang H."/>
            <person name="Huang T."/>
            <person name="Liu B."/>
            <person name="Yang B."/>
            <person name="Yin L."/>
            <person name="Li B."/>
            <person name="Zhang Y."/>
            <person name="Zhang S."/>
            <person name="Jiang F."/>
            <person name="Zhang X."/>
            <person name="Ren Y."/>
            <person name="Wang B."/>
            <person name="Wang S."/>
            <person name="Lu Y."/>
            <person name="Wu K."/>
            <person name="Fan W."/>
            <person name="Wang G."/>
        </authorList>
    </citation>
    <scope>NUCLEOTIDE SEQUENCE</scope>
    <source>
        <strain evidence="1">12Hb</strain>
    </source>
</reference>
<proteinExistence type="predicted"/>
<organism evidence="1 2">
    <name type="scientific">Apolygus lucorum</name>
    <name type="common">Small green plant bug</name>
    <name type="synonym">Lygocoris lucorum</name>
    <dbReference type="NCBI Taxonomy" id="248454"/>
    <lineage>
        <taxon>Eukaryota</taxon>
        <taxon>Metazoa</taxon>
        <taxon>Ecdysozoa</taxon>
        <taxon>Arthropoda</taxon>
        <taxon>Hexapoda</taxon>
        <taxon>Insecta</taxon>
        <taxon>Pterygota</taxon>
        <taxon>Neoptera</taxon>
        <taxon>Paraneoptera</taxon>
        <taxon>Hemiptera</taxon>
        <taxon>Heteroptera</taxon>
        <taxon>Panheteroptera</taxon>
        <taxon>Cimicomorpha</taxon>
        <taxon>Miridae</taxon>
        <taxon>Mirini</taxon>
        <taxon>Apolygus</taxon>
    </lineage>
</organism>
<dbReference type="EMBL" id="WIXP02000006">
    <property type="protein sequence ID" value="KAF6209937.1"/>
    <property type="molecule type" value="Genomic_DNA"/>
</dbReference>
<keyword evidence="2" id="KW-1185">Reference proteome</keyword>
<evidence type="ECO:0008006" key="3">
    <source>
        <dbReference type="Google" id="ProtNLM"/>
    </source>
</evidence>
<accession>A0A8S9XLU8</accession>
<comment type="caution">
    <text evidence="1">The sequence shown here is derived from an EMBL/GenBank/DDBJ whole genome shotgun (WGS) entry which is preliminary data.</text>
</comment>
<evidence type="ECO:0000313" key="2">
    <source>
        <dbReference type="Proteomes" id="UP000466442"/>
    </source>
</evidence>
<dbReference type="AlphaFoldDB" id="A0A8S9XLU8"/>
<dbReference type="Proteomes" id="UP000466442">
    <property type="component" value="Unassembled WGS sequence"/>
</dbReference>
<evidence type="ECO:0000313" key="1">
    <source>
        <dbReference type="EMBL" id="KAF6209937.1"/>
    </source>
</evidence>
<gene>
    <name evidence="1" type="ORF">GE061_015691</name>
</gene>
<protein>
    <recommendedName>
        <fullName evidence="3">CCHC-type domain-containing protein</fullName>
    </recommendedName>
</protein>